<dbReference type="PANTHER" id="PTHR30204:SF69">
    <property type="entry name" value="MERR-FAMILY TRANSCRIPTIONAL REGULATOR"/>
    <property type="match status" value="1"/>
</dbReference>
<gene>
    <name evidence="7" type="ORF">PQ477_09010</name>
</gene>
<keyword evidence="4" id="KW-0804">Transcription</keyword>
<dbReference type="CDD" id="cd00592">
    <property type="entry name" value="HTH_MerR-like"/>
    <property type="match status" value="1"/>
</dbReference>
<accession>A0ABY7W9F9</accession>
<evidence type="ECO:0000313" key="8">
    <source>
        <dbReference type="Proteomes" id="UP001215143"/>
    </source>
</evidence>
<keyword evidence="8" id="KW-1185">Reference proteome</keyword>
<dbReference type="RefSeq" id="WP_274273411.1">
    <property type="nucleotide sequence ID" value="NZ_CP117834.1"/>
</dbReference>
<evidence type="ECO:0000313" key="7">
    <source>
        <dbReference type="EMBL" id="WDF05558.1"/>
    </source>
</evidence>
<dbReference type="InterPro" id="IPR000551">
    <property type="entry name" value="MerR-type_HTH_dom"/>
</dbReference>
<dbReference type="Pfam" id="PF13411">
    <property type="entry name" value="MerR_1"/>
    <property type="match status" value="1"/>
</dbReference>
<dbReference type="SUPFAM" id="SSF46955">
    <property type="entry name" value="Putative DNA-binding domain"/>
    <property type="match status" value="1"/>
</dbReference>
<keyword evidence="5" id="KW-0175">Coiled coil</keyword>
<organism evidence="7 8">
    <name type="scientific">Shouchella hunanensis</name>
    <dbReference type="NCBI Taxonomy" id="766894"/>
    <lineage>
        <taxon>Bacteria</taxon>
        <taxon>Bacillati</taxon>
        <taxon>Bacillota</taxon>
        <taxon>Bacilli</taxon>
        <taxon>Bacillales</taxon>
        <taxon>Bacillaceae</taxon>
        <taxon>Shouchella</taxon>
    </lineage>
</organism>
<feature type="coiled-coil region" evidence="5">
    <location>
        <begin position="70"/>
        <end position="97"/>
    </location>
</feature>
<keyword evidence="3" id="KW-0238">DNA-binding</keyword>
<keyword evidence="2" id="KW-0805">Transcription regulation</keyword>
<evidence type="ECO:0000256" key="3">
    <source>
        <dbReference type="ARBA" id="ARBA00023125"/>
    </source>
</evidence>
<dbReference type="PANTHER" id="PTHR30204">
    <property type="entry name" value="REDOX-CYCLING DRUG-SENSING TRANSCRIPTIONAL ACTIVATOR SOXR"/>
    <property type="match status" value="1"/>
</dbReference>
<feature type="domain" description="HTH merR-type" evidence="6">
    <location>
        <begin position="5"/>
        <end position="74"/>
    </location>
</feature>
<evidence type="ECO:0000256" key="1">
    <source>
        <dbReference type="ARBA" id="ARBA00022491"/>
    </source>
</evidence>
<evidence type="ECO:0000259" key="6">
    <source>
        <dbReference type="PROSITE" id="PS50937"/>
    </source>
</evidence>
<dbReference type="EMBL" id="CP117834">
    <property type="protein sequence ID" value="WDF05558.1"/>
    <property type="molecule type" value="Genomic_DNA"/>
</dbReference>
<dbReference type="Gene3D" id="1.10.1660.10">
    <property type="match status" value="1"/>
</dbReference>
<protein>
    <submittedName>
        <fullName evidence="7">MerR family transcriptional regulator</fullName>
    </submittedName>
</protein>
<proteinExistence type="predicted"/>
<sequence length="268" mass="32159">MQRITYKTSELLEMIGVSRDALRYYENQGILKPKQDERNHYRQYRDKDIYTLLVTDFYKKRSLSLKDIKKLQEGTEMEELESLLQIKEEELVRKISRDRFMLQKLRETKSFCKDIEKHLNKYSIREFPMYQVVGNFSNFYSFPEYPTILEHLDMIKDDILSKIIRQFTFDKDGLLDSKMYIVNRQKHDTGNKAEHDLNYKKCIYTVVEDSRFQGGTNDIKQKLFKSTLEWAEINGFKPKGLAFVQTRLITYIENDEKVFLEVYIPVDN</sequence>
<dbReference type="InterPro" id="IPR047057">
    <property type="entry name" value="MerR_fam"/>
</dbReference>
<evidence type="ECO:0000256" key="2">
    <source>
        <dbReference type="ARBA" id="ARBA00023015"/>
    </source>
</evidence>
<keyword evidence="1" id="KW-0678">Repressor</keyword>
<dbReference type="PROSITE" id="PS50937">
    <property type="entry name" value="HTH_MERR_2"/>
    <property type="match status" value="1"/>
</dbReference>
<reference evidence="7 8" key="1">
    <citation type="submission" date="2023-02" db="EMBL/GenBank/DDBJ databases">
        <authorList>
            <person name="Liu G."/>
        </authorList>
    </citation>
    <scope>NUCLEOTIDE SEQUENCE [LARGE SCALE GENOMIC DNA]</scope>
    <source>
        <strain evidence="7 8">DSM 23008</strain>
    </source>
</reference>
<dbReference type="InterPro" id="IPR009061">
    <property type="entry name" value="DNA-bd_dom_put_sf"/>
</dbReference>
<evidence type="ECO:0000256" key="4">
    <source>
        <dbReference type="ARBA" id="ARBA00023163"/>
    </source>
</evidence>
<dbReference type="SMART" id="SM00422">
    <property type="entry name" value="HTH_MERR"/>
    <property type="match status" value="1"/>
</dbReference>
<evidence type="ECO:0000256" key="5">
    <source>
        <dbReference type="SAM" id="Coils"/>
    </source>
</evidence>
<dbReference type="Proteomes" id="UP001215143">
    <property type="component" value="Chromosome"/>
</dbReference>
<name>A0ABY7W9F9_9BACI</name>